<organism evidence="1 2">
    <name type="scientific">[Candida] jaroonii</name>
    <dbReference type="NCBI Taxonomy" id="467808"/>
    <lineage>
        <taxon>Eukaryota</taxon>
        <taxon>Fungi</taxon>
        <taxon>Dikarya</taxon>
        <taxon>Ascomycota</taxon>
        <taxon>Saccharomycotina</taxon>
        <taxon>Pichiomycetes</taxon>
        <taxon>Debaryomycetaceae</taxon>
        <taxon>Yamadazyma</taxon>
    </lineage>
</organism>
<dbReference type="Proteomes" id="UP001152531">
    <property type="component" value="Unassembled WGS sequence"/>
</dbReference>
<protein>
    <submittedName>
        <fullName evidence="1">Dolichyl-diphosphooligosaccharide--protein glycosyltransferase subunit Swp1p</fullName>
    </submittedName>
</protein>
<accession>A0ACA9Y4T8</accession>
<keyword evidence="2" id="KW-1185">Reference proteome</keyword>
<dbReference type="EMBL" id="CALSDN010000003">
    <property type="protein sequence ID" value="CAH6719948.1"/>
    <property type="molecule type" value="Genomic_DNA"/>
</dbReference>
<comment type="caution">
    <text evidence="1">The sequence shown here is derived from an EMBL/GenBank/DDBJ whole genome shotgun (WGS) entry which is preliminary data.</text>
</comment>
<evidence type="ECO:0000313" key="2">
    <source>
        <dbReference type="Proteomes" id="UP001152531"/>
    </source>
</evidence>
<gene>
    <name evidence="1" type="ORF">CLIB1444_03S01046</name>
</gene>
<reference evidence="1" key="1">
    <citation type="submission" date="2022-06" db="EMBL/GenBank/DDBJ databases">
        <authorList>
            <person name="Legras J.-L."/>
            <person name="Devillers H."/>
            <person name="Grondin C."/>
        </authorList>
    </citation>
    <scope>NUCLEOTIDE SEQUENCE</scope>
    <source>
        <strain evidence="1">CLIB 1444</strain>
    </source>
</reference>
<evidence type="ECO:0000313" key="1">
    <source>
        <dbReference type="EMBL" id="CAH6719948.1"/>
    </source>
</evidence>
<name>A0ACA9Y4T8_9ASCO</name>
<proteinExistence type="predicted"/>
<sequence>MKPSTFLSIVFYITTVWAVSMSKAIVSVNGKTIEYGEISTLEIKQLPIESTKDKIDFEIYLKDIQSQPHQMIISLGNGNGLDFSLFPKFNVAKKALKASIPASKLPLNIRNLDKIIIKLIIGDSSHENLIKNLGELVPTEDFKKLVPYKYHERIGLKPEIHHIFRTSPETINPIFPIVFIGFNAVVFLAIVATWFSIPTIFSNFKGISGGQLATNASFLSCIVGFEIVFVRYYLGQTIFTTMFHCFLLSIPSILLGSGTFRWLAGLRKIGRC</sequence>